<evidence type="ECO:0000256" key="1">
    <source>
        <dbReference type="ARBA" id="ARBA00001933"/>
    </source>
</evidence>
<dbReference type="InterPro" id="IPR015421">
    <property type="entry name" value="PyrdxlP-dep_Trfase_major"/>
</dbReference>
<dbReference type="RefSeq" id="WP_145076054.1">
    <property type="nucleotide sequence ID" value="NZ_CP036298.1"/>
</dbReference>
<dbReference type="EMBL" id="CP036298">
    <property type="protein sequence ID" value="QDV23270.1"/>
    <property type="molecule type" value="Genomic_DNA"/>
</dbReference>
<dbReference type="Gene3D" id="3.90.1150.10">
    <property type="entry name" value="Aspartate Aminotransferase, domain 1"/>
    <property type="match status" value="1"/>
</dbReference>
<dbReference type="Proteomes" id="UP000318017">
    <property type="component" value="Chromosome"/>
</dbReference>
<keyword evidence="3 7" id="KW-0808">Transferase</keyword>
<dbReference type="InterPro" id="IPR015424">
    <property type="entry name" value="PyrdxlP-dep_Trfase"/>
</dbReference>
<dbReference type="SUPFAM" id="SSF53383">
    <property type="entry name" value="PLP-dependent transferases"/>
    <property type="match status" value="1"/>
</dbReference>
<evidence type="ECO:0000256" key="4">
    <source>
        <dbReference type="ARBA" id="ARBA00022898"/>
    </source>
</evidence>
<organism evidence="7 8">
    <name type="scientific">Aureliella helgolandensis</name>
    <dbReference type="NCBI Taxonomy" id="2527968"/>
    <lineage>
        <taxon>Bacteria</taxon>
        <taxon>Pseudomonadati</taxon>
        <taxon>Planctomycetota</taxon>
        <taxon>Planctomycetia</taxon>
        <taxon>Pirellulales</taxon>
        <taxon>Pirellulaceae</taxon>
        <taxon>Aureliella</taxon>
    </lineage>
</organism>
<dbReference type="GO" id="GO:0047536">
    <property type="term" value="F:2-aminoadipate transaminase activity"/>
    <property type="evidence" value="ECO:0007669"/>
    <property type="project" value="UniProtKB-EC"/>
</dbReference>
<dbReference type="KEGG" id="ahel:Q31a_15680"/>
<dbReference type="GO" id="GO:0030170">
    <property type="term" value="F:pyridoxal phosphate binding"/>
    <property type="evidence" value="ECO:0007669"/>
    <property type="project" value="InterPro"/>
</dbReference>
<keyword evidence="8" id="KW-1185">Reference proteome</keyword>
<reference evidence="7 8" key="1">
    <citation type="submission" date="2019-02" db="EMBL/GenBank/DDBJ databases">
        <title>Deep-cultivation of Planctomycetes and their phenomic and genomic characterization uncovers novel biology.</title>
        <authorList>
            <person name="Wiegand S."/>
            <person name="Jogler M."/>
            <person name="Boedeker C."/>
            <person name="Pinto D."/>
            <person name="Vollmers J."/>
            <person name="Rivas-Marin E."/>
            <person name="Kohn T."/>
            <person name="Peeters S.H."/>
            <person name="Heuer A."/>
            <person name="Rast P."/>
            <person name="Oberbeckmann S."/>
            <person name="Bunk B."/>
            <person name="Jeske O."/>
            <person name="Meyerdierks A."/>
            <person name="Storesund J.E."/>
            <person name="Kallscheuer N."/>
            <person name="Luecker S."/>
            <person name="Lage O.M."/>
            <person name="Pohl T."/>
            <person name="Merkel B.J."/>
            <person name="Hornburger P."/>
            <person name="Mueller R.-W."/>
            <person name="Bruemmer F."/>
            <person name="Labrenz M."/>
            <person name="Spormann A.M."/>
            <person name="Op den Camp H."/>
            <person name="Overmann J."/>
            <person name="Amann R."/>
            <person name="Jetten M.S.M."/>
            <person name="Mascher T."/>
            <person name="Medema M.H."/>
            <person name="Devos D.P."/>
            <person name="Kaster A.-K."/>
            <person name="Ovreas L."/>
            <person name="Rohde M."/>
            <person name="Galperin M.Y."/>
            <person name="Jogler C."/>
        </authorList>
    </citation>
    <scope>NUCLEOTIDE SEQUENCE [LARGE SCALE GENOMIC DNA]</scope>
    <source>
        <strain evidence="7 8">Q31a</strain>
    </source>
</reference>
<gene>
    <name evidence="7" type="primary">lysN</name>
    <name evidence="7" type="ORF">Q31a_15680</name>
</gene>
<dbReference type="InterPro" id="IPR004839">
    <property type="entry name" value="Aminotransferase_I/II_large"/>
</dbReference>
<evidence type="ECO:0000313" key="8">
    <source>
        <dbReference type="Proteomes" id="UP000318017"/>
    </source>
</evidence>
<keyword evidence="4" id="KW-0663">Pyridoxal phosphate</keyword>
<feature type="region of interest" description="Disordered" evidence="5">
    <location>
        <begin position="1"/>
        <end position="22"/>
    </location>
</feature>
<dbReference type="PANTHER" id="PTHR42790">
    <property type="entry name" value="AMINOTRANSFERASE"/>
    <property type="match status" value="1"/>
</dbReference>
<comment type="cofactor">
    <cofactor evidence="1">
        <name>pyridoxal 5'-phosphate</name>
        <dbReference type="ChEBI" id="CHEBI:597326"/>
    </cofactor>
</comment>
<dbReference type="Pfam" id="PF00155">
    <property type="entry name" value="Aminotran_1_2"/>
    <property type="match status" value="1"/>
</dbReference>
<evidence type="ECO:0000256" key="5">
    <source>
        <dbReference type="SAM" id="MobiDB-lite"/>
    </source>
</evidence>
<sequence length="431" mass="46948">MGHTVSEPNRTSTLSRRAGMSSGQPIGRLMALALKHPNLVSLAAGFVDNDTLPCETTAAALRRLADQPELLRKALQYDMTAGSGILRANIAEWNYRRFPAGRPDPERMIVTAGSNQFLHLVAEALLDPGDIVLAAAPTYFVFMGTLKGVDARIVGVSSDEFGMSIDALQEQLQRIAAAGDAHRVKLIYTVTDFDNPAGSTLSLERREQLLEVVRRWRAEQGPIHLLSDCAYQELRYEGEDLPPLLALADDASEFVIEAGTFSKSYSPGIRVGWGVVPESLAPTLLEMKSNIDFGSPHFAQVLMNDVLTSGEIDSHLPVIRAGYRVKLDAMLDALDAELGETPDVVWHKPAGGLYVWLTLPEHIDASEGSPLWRCAMEQGVLYVPGYYCYPTEGEPIALNTIRLSFGVQNPAGIRLGIERLAAAIRQVAQTG</sequence>
<dbReference type="EC" id="2.6.1.39" evidence="7"/>
<dbReference type="OrthoDB" id="9802328at2"/>
<dbReference type="Gene3D" id="3.40.640.10">
    <property type="entry name" value="Type I PLP-dependent aspartate aminotransferase-like (Major domain)"/>
    <property type="match status" value="1"/>
</dbReference>
<evidence type="ECO:0000313" key="7">
    <source>
        <dbReference type="EMBL" id="QDV23270.1"/>
    </source>
</evidence>
<evidence type="ECO:0000256" key="2">
    <source>
        <dbReference type="ARBA" id="ARBA00022576"/>
    </source>
</evidence>
<dbReference type="PANTHER" id="PTHR42790:SF19">
    <property type="entry name" value="KYNURENINE_ALPHA-AMINOADIPATE AMINOTRANSFERASE, MITOCHONDRIAL"/>
    <property type="match status" value="1"/>
</dbReference>
<feature type="compositionally biased region" description="Polar residues" evidence="5">
    <location>
        <begin position="1"/>
        <end position="15"/>
    </location>
</feature>
<dbReference type="InterPro" id="IPR050859">
    <property type="entry name" value="Class-I_PLP-dep_aminotransf"/>
</dbReference>
<feature type="domain" description="Aminotransferase class I/classII large" evidence="6">
    <location>
        <begin position="38"/>
        <end position="405"/>
    </location>
</feature>
<evidence type="ECO:0000259" key="6">
    <source>
        <dbReference type="Pfam" id="PF00155"/>
    </source>
</evidence>
<keyword evidence="2 7" id="KW-0032">Aminotransferase</keyword>
<dbReference type="InterPro" id="IPR015422">
    <property type="entry name" value="PyrdxlP-dep_Trfase_small"/>
</dbReference>
<dbReference type="AlphaFoldDB" id="A0A518G3Y7"/>
<dbReference type="GO" id="GO:1901605">
    <property type="term" value="P:alpha-amino acid metabolic process"/>
    <property type="evidence" value="ECO:0007669"/>
    <property type="project" value="TreeGrafter"/>
</dbReference>
<accession>A0A518G3Y7</accession>
<evidence type="ECO:0000256" key="3">
    <source>
        <dbReference type="ARBA" id="ARBA00022679"/>
    </source>
</evidence>
<proteinExistence type="predicted"/>
<dbReference type="CDD" id="cd00609">
    <property type="entry name" value="AAT_like"/>
    <property type="match status" value="1"/>
</dbReference>
<protein>
    <submittedName>
        <fullName evidence="7">2-aminoadipate transaminase</fullName>
        <ecNumber evidence="7">2.6.1.39</ecNumber>
    </submittedName>
</protein>
<name>A0A518G3Y7_9BACT</name>